<dbReference type="PANTHER" id="PTHR33428">
    <property type="entry name" value="CHLOROPHYLLASE-2, CHLOROPLASTIC"/>
    <property type="match status" value="1"/>
</dbReference>
<proteinExistence type="predicted"/>
<evidence type="ECO:0000256" key="1">
    <source>
        <dbReference type="SAM" id="MobiDB-lite"/>
    </source>
</evidence>
<keyword evidence="4" id="KW-0378">Hydrolase</keyword>
<gene>
    <name evidence="4" type="ORF">HKI87_12g71090</name>
</gene>
<dbReference type="EMBL" id="CP151512">
    <property type="protein sequence ID" value="WZN65549.1"/>
    <property type="molecule type" value="Genomic_DNA"/>
</dbReference>
<feature type="chain" id="PRO_5043365738" evidence="2">
    <location>
        <begin position="24"/>
        <end position="653"/>
    </location>
</feature>
<dbReference type="GO" id="GO:0016787">
    <property type="term" value="F:hydrolase activity"/>
    <property type="evidence" value="ECO:0007669"/>
    <property type="project" value="UniProtKB-KW"/>
</dbReference>
<dbReference type="InterPro" id="IPR041127">
    <property type="entry name" value="PET_hydrolase/cutinase-like"/>
</dbReference>
<evidence type="ECO:0000313" key="4">
    <source>
        <dbReference type="EMBL" id="WZN65549.1"/>
    </source>
</evidence>
<keyword evidence="2" id="KW-0732">Signal</keyword>
<feature type="region of interest" description="Disordered" evidence="1">
    <location>
        <begin position="239"/>
        <end position="277"/>
    </location>
</feature>
<accession>A0AAX4PH02</accession>
<reference evidence="4 5" key="1">
    <citation type="submission" date="2024-03" db="EMBL/GenBank/DDBJ databases">
        <title>Complete genome sequence of the green alga Chloropicon roscoffensis RCC1871.</title>
        <authorList>
            <person name="Lemieux C."/>
            <person name="Pombert J.-F."/>
            <person name="Otis C."/>
            <person name="Turmel M."/>
        </authorList>
    </citation>
    <scope>NUCLEOTIDE SEQUENCE [LARGE SCALE GENOMIC DNA]</scope>
    <source>
        <strain evidence="4 5">RCC1871</strain>
    </source>
</reference>
<sequence length="653" mass="69566">MRPGLRAAALLVLLAHALASARSERVLFDDGRAESGWMLGTNSIGQSEEDEGACEATADAEAFNLGVHESFYLQRGSESEALLTGRDCVLLQFESCDRDLLESLTFRAKFAGDYGRHVLPEIPMDHYVLRQTERNATTDTTFLFPMSYLDSIWQSESFDRLIVKCGSADGCPLSLSYAAIIPTSEVEPTLRANLVGGGSEGGGAQQQLPVLPAPPLSYWICGVFPFPWCPLPAPAPPAPAPVPLEPEDPDYDDDYDYYGGGGDDDDDDDGDGEEYDDREASFLRNARLESYSRPGPLGHTTRFVTVPRTYGLGTFRARVVVPAEAAGAAAERPVIVFGHGLGANSGQYLTKMRHFASHGFVVVAPETFNLFDGGDMLECIPWLASEAKNPASFLHGVVDPGRVGLAGHSMGGAGSLAAASRYGATGAVKAVAAIHPAPLVGFGFDQVQVPAFVSAGSIDVVTAPLPIKGTIYDSGLLRGPKIMAVLSGSGHMEPVDGIGFQRWTGYLTAWFASYLRSDLEASTLIWGLATPQSLQVNPQMTELYSYSGASLEMKKEVLASAETPAAAAGADFSLTGSIQNLLGVETQYQILYHAAEPLDALKVRPSTTPILSQGDSTAFEVEASVNETVPVPFPFYVIGNSKGTLTTYVAQVP</sequence>
<protein>
    <submittedName>
        <fullName evidence="4">Alpha/beta hydrolase</fullName>
    </submittedName>
</protein>
<feature type="signal peptide" evidence="2">
    <location>
        <begin position="1"/>
        <end position="23"/>
    </location>
</feature>
<name>A0AAX4PH02_9CHLO</name>
<dbReference type="PANTHER" id="PTHR33428:SF14">
    <property type="entry name" value="CARBOXYLESTERASE TYPE B DOMAIN-CONTAINING PROTEIN"/>
    <property type="match status" value="1"/>
</dbReference>
<dbReference type="Proteomes" id="UP001472866">
    <property type="component" value="Chromosome 12"/>
</dbReference>
<dbReference type="AlphaFoldDB" id="A0AAX4PH02"/>
<dbReference type="InterPro" id="IPR029058">
    <property type="entry name" value="AB_hydrolase_fold"/>
</dbReference>
<evidence type="ECO:0000256" key="2">
    <source>
        <dbReference type="SAM" id="SignalP"/>
    </source>
</evidence>
<dbReference type="SUPFAM" id="SSF53474">
    <property type="entry name" value="alpha/beta-Hydrolases"/>
    <property type="match status" value="1"/>
</dbReference>
<dbReference type="Pfam" id="PF12740">
    <property type="entry name" value="PETase"/>
    <property type="match status" value="1"/>
</dbReference>
<organism evidence="4 5">
    <name type="scientific">Chloropicon roscoffensis</name>
    <dbReference type="NCBI Taxonomy" id="1461544"/>
    <lineage>
        <taxon>Eukaryota</taxon>
        <taxon>Viridiplantae</taxon>
        <taxon>Chlorophyta</taxon>
        <taxon>Chloropicophyceae</taxon>
        <taxon>Chloropicales</taxon>
        <taxon>Chloropicaceae</taxon>
        <taxon>Chloropicon</taxon>
    </lineage>
</organism>
<dbReference type="Gene3D" id="3.40.50.1820">
    <property type="entry name" value="alpha/beta hydrolase"/>
    <property type="match status" value="1"/>
</dbReference>
<feature type="compositionally biased region" description="Acidic residues" evidence="1">
    <location>
        <begin position="245"/>
        <end position="277"/>
    </location>
</feature>
<evidence type="ECO:0000259" key="3">
    <source>
        <dbReference type="Pfam" id="PF12740"/>
    </source>
</evidence>
<evidence type="ECO:0000313" key="5">
    <source>
        <dbReference type="Proteomes" id="UP001472866"/>
    </source>
</evidence>
<feature type="domain" description="PET hydrolase/cutinase-like" evidence="3">
    <location>
        <begin position="299"/>
        <end position="519"/>
    </location>
</feature>
<keyword evidence="5" id="KW-1185">Reference proteome</keyword>